<dbReference type="Pfam" id="PF00651">
    <property type="entry name" value="BTB"/>
    <property type="match status" value="2"/>
</dbReference>
<accession>A0A1M2VTV1</accession>
<dbReference type="STRING" id="154538.A0A1M2VTV1"/>
<evidence type="ECO:0000313" key="2">
    <source>
        <dbReference type="EMBL" id="OJT11027.1"/>
    </source>
</evidence>
<reference evidence="2 3" key="1">
    <citation type="submission" date="2016-10" db="EMBL/GenBank/DDBJ databases">
        <title>Genome sequence of the basidiomycete white-rot fungus Trametes pubescens.</title>
        <authorList>
            <person name="Makela M.R."/>
            <person name="Granchi Z."/>
            <person name="Peng M."/>
            <person name="De Vries R.P."/>
            <person name="Grigoriev I."/>
            <person name="Riley R."/>
            <person name="Hilden K."/>
        </authorList>
    </citation>
    <scope>NUCLEOTIDE SEQUENCE [LARGE SCALE GENOMIC DNA]</scope>
    <source>
        <strain evidence="2 3">FBCC735</strain>
    </source>
</reference>
<dbReference type="PANTHER" id="PTHR46672">
    <property type="entry name" value="OS08G0495500 PROTEIN-RELATED"/>
    <property type="match status" value="1"/>
</dbReference>
<dbReference type="InterPro" id="IPR000210">
    <property type="entry name" value="BTB/POZ_dom"/>
</dbReference>
<dbReference type="PANTHER" id="PTHR46672:SF1">
    <property type="entry name" value="OS08G0103600 PROTEIN"/>
    <property type="match status" value="1"/>
</dbReference>
<dbReference type="PROSITE" id="PS50097">
    <property type="entry name" value="BTB"/>
    <property type="match status" value="1"/>
</dbReference>
<dbReference type="InterPro" id="IPR011333">
    <property type="entry name" value="SKP1/BTB/POZ_sf"/>
</dbReference>
<organism evidence="2 3">
    <name type="scientific">Trametes pubescens</name>
    <name type="common">White-rot fungus</name>
    <dbReference type="NCBI Taxonomy" id="154538"/>
    <lineage>
        <taxon>Eukaryota</taxon>
        <taxon>Fungi</taxon>
        <taxon>Dikarya</taxon>
        <taxon>Basidiomycota</taxon>
        <taxon>Agaricomycotina</taxon>
        <taxon>Agaricomycetes</taxon>
        <taxon>Polyporales</taxon>
        <taxon>Polyporaceae</taxon>
        <taxon>Trametes</taxon>
    </lineage>
</organism>
<dbReference type="Gene3D" id="3.30.710.10">
    <property type="entry name" value="Potassium Channel Kv1.1, Chain A"/>
    <property type="match status" value="2"/>
</dbReference>
<evidence type="ECO:0000259" key="1">
    <source>
        <dbReference type="PROSITE" id="PS50097"/>
    </source>
</evidence>
<keyword evidence="3" id="KW-1185">Reference proteome</keyword>
<sequence length="670" mass="74447">MSPKFLPSQKTVPDDRPYRDSAKGNLIIRSADGVEFYVERAIIAHLSPIFQDMFSIPSPSDAEAKPVVDVTEPGALWDHLLGFCHFLPSDPFPFLGTVRALLEAARKYRMSAVEEWMRNTLLQSGYAETQALKTYAIACAYGLSDVALVAARGCIGLSDDHGDTKELELITALQYTRLGDFRKRCGSAAVLAVSVKINSLPAWLTGHGAWLGPCATCLRGLQCANNVITVRSKMKTKVLLRIRKSWLVYLEALAVQLESTPDPAVAQSPELLGPVIASTHEACLECRTHILNQAMQFSRVLVRRIEDVIYQGRVYDQLRYIQGGFKKASENKCSLFAPSSTPLLNIESLGMSLSRRFSIRPKKAPVEDRSFRQLSKGDVVIRTSDGMEFQVDKCILANASPFFEGMFSLPCACTTTSPGEEKQTIDVTETKDVWSDLLGFIYLVTDELFLPLDAMRTLLEAARKYQMEAVTRWLGRTLLRPEYVGNQPLRVYALAHAYGLNDVVRVAARGCLNLPADLGEAKELELITAMQYTRLIEYRKQCAEAAMLVTVTRPVPGWMAIHGDLLGRCQTCSNEYGCESNLVAIKNGTRTKTVIHIREVWFKYFEALAEQMKTKPLPYIAREPMLLGIVTGSVGGCKQCKLHVLDQATKFSALVAARIEEAISKIKLEI</sequence>
<feature type="domain" description="BTB" evidence="1">
    <location>
        <begin position="377"/>
        <end position="442"/>
    </location>
</feature>
<dbReference type="OrthoDB" id="2739487at2759"/>
<gene>
    <name evidence="2" type="ORF">TRAPUB_12451</name>
</gene>
<dbReference type="SMART" id="SM00225">
    <property type="entry name" value="BTB"/>
    <property type="match status" value="2"/>
</dbReference>
<dbReference type="OMA" id="CILANAS"/>
<dbReference type="Proteomes" id="UP000184267">
    <property type="component" value="Unassembled WGS sequence"/>
</dbReference>
<dbReference type="EMBL" id="MNAD01000695">
    <property type="protein sequence ID" value="OJT11027.1"/>
    <property type="molecule type" value="Genomic_DNA"/>
</dbReference>
<comment type="caution">
    <text evidence="2">The sequence shown here is derived from an EMBL/GenBank/DDBJ whole genome shotgun (WGS) entry which is preliminary data.</text>
</comment>
<dbReference type="AlphaFoldDB" id="A0A1M2VTV1"/>
<evidence type="ECO:0000313" key="3">
    <source>
        <dbReference type="Proteomes" id="UP000184267"/>
    </source>
</evidence>
<name>A0A1M2VTV1_TRAPU</name>
<dbReference type="InterPro" id="IPR044714">
    <property type="entry name" value="AtSIBP1-like"/>
</dbReference>
<protein>
    <recommendedName>
        <fullName evidence="1">BTB domain-containing protein</fullName>
    </recommendedName>
</protein>
<dbReference type="SUPFAM" id="SSF54695">
    <property type="entry name" value="POZ domain"/>
    <property type="match status" value="2"/>
</dbReference>
<proteinExistence type="predicted"/>
<dbReference type="CDD" id="cd18186">
    <property type="entry name" value="BTB_POZ_ZBTB_KLHL-like"/>
    <property type="match status" value="1"/>
</dbReference>